<dbReference type="AlphaFoldDB" id="A0A7C3IP32"/>
<dbReference type="InterPro" id="IPR012600">
    <property type="entry name" value="Propeptide_C25"/>
</dbReference>
<protein>
    <submittedName>
        <fullName evidence="6">T9SS type A sorting domain-containing protein</fullName>
    </submittedName>
</protein>
<dbReference type="InterPro" id="IPR029031">
    <property type="entry name" value="Gingipain_N_sf"/>
</dbReference>
<feature type="domain" description="FlgD/Vpr Ig-like" evidence="4">
    <location>
        <begin position="1181"/>
        <end position="1244"/>
    </location>
</feature>
<sequence>MTVSLLSVFFLTLAGNTNLRLIESDTRHLVLEFEPETVLVSSDRSGVTVPGTLPVVKPGEPDVPGLKILLGCPQTGAIRLSTEIENLQEFSDVTVPPAPALSEKQVAPSAVFTQNRFFPENWAEIETVETIRNIRVARLRLNPLRFNPVQKKLRTARLRVIISFTDPPKDNYAPDPLDSLLSTTLINGSQAINWKLPFAPDSVNFFTRFSQWYRVRTETTGIYRLTYTQLRNAGIEPATIDPRTIHLFTLGPHPLNGPYPDTMIELPILVPGETDGRFDPQDYILFYAQSPSWWNDSLTRWRENYYTRYQTFWLTWGGDTGRRMQATAVGAEAPVNRARTRLRLEQDLLCPARGGLLWLWERYTTAGEPYHCQLILPNRDTIKSLAVRFYGKSEQPTAYPAVIRLNGELLDTVAIIAQSRGCPPNTYVFESLPGPAAASSRTIDTLTVELLSAGDVYLDYIEVDYITRLELSAQNPELTFYTTAPAQLSITGVDPATVVLDITDPWQPRHFTGITGNTASLLLTAPFNRIFAVRSTAFRSPQLRRRNPGNLRLPEETADYYIIAPDEFLSPARLLADYRSGKIPGLANGRARAVALTQIYDDYAFGMEEPGAIKAFLRAKRPAYGLLLGDATYDYRDNLKLNPPPGVPAYEIGFDLDYEVYNEYVRALDAWYADFDGEGSGPDMILARFTARTPQQVRQFLEKLRRYETQQPDLWTRRCLLLADDEFLGDVTKPESFTHLYNCENIAALIGEQLDIEKLYLTEYKLEGPNSKPRAGAELIRLLNQGTLLWCYFGHGAGFQLAHERVFHIDDVPRVSNATRLPVAFFGSCGVGRFEDTRYESIAEELVRSAEGCIATMGASKATYSGGNESFARIFLAKLLENPAQPIGAAFYPAWLTYNLYILFGDPTLRIRLPAATGTIAVNPETLNPGAPVSWSSAPAMSGWFALRATEAWRHRFYHSTVGIASYDLPAQEIFRLTARFRDSVTGTFIVPRLDFPDTVVVENGWYARLRNTCRLTGLVWNDTTLRALISDDSLYLSPDPVQVADSQPPEVLLFADNNLLRPGDTTRVPRRFRLSGRLTDPAGLLLIPNLEKSLSLFVNDRTRRVELADLFRYDDQRGNSGTFTLPVELDQPLDSLVLTATDNCLNTRTAVYFLKTDLREELRLDSCLVYPNPVARRGYFTFILSRPATVTVKIYTIAGRLVRILGPLECPFGYNQIEWDGLDRDGSPLANGIYLYKIDARAGDLSGATLQIRSTSYRDKFIVRN</sequence>
<gene>
    <name evidence="5" type="ORF">ENP94_04175</name>
    <name evidence="6" type="ORF">ENS16_05570</name>
</gene>
<dbReference type="Gene3D" id="3.40.50.1460">
    <property type="match status" value="1"/>
</dbReference>
<name>A0A7C3IP32_UNCW3</name>
<evidence type="ECO:0000259" key="2">
    <source>
        <dbReference type="Pfam" id="PF01364"/>
    </source>
</evidence>
<comment type="caution">
    <text evidence="6">The sequence shown here is derived from an EMBL/GenBank/DDBJ whole genome shotgun (WGS) entry which is preliminary data.</text>
</comment>
<feature type="domain" description="Gingipain" evidence="2">
    <location>
        <begin position="560"/>
        <end position="911"/>
    </location>
</feature>
<dbReference type="SUPFAM" id="SSF52129">
    <property type="entry name" value="Caspase-like"/>
    <property type="match status" value="1"/>
</dbReference>
<dbReference type="InterPro" id="IPR029030">
    <property type="entry name" value="Caspase-like_dom_sf"/>
</dbReference>
<evidence type="ECO:0000259" key="3">
    <source>
        <dbReference type="Pfam" id="PF08126"/>
    </source>
</evidence>
<dbReference type="Pfam" id="PF13860">
    <property type="entry name" value="FlgD_ig"/>
    <property type="match status" value="1"/>
</dbReference>
<keyword evidence="1" id="KW-0732">Signal</keyword>
<dbReference type="InterPro" id="IPR038490">
    <property type="entry name" value="Gingipain_propep_sf"/>
</dbReference>
<evidence type="ECO:0000313" key="5">
    <source>
        <dbReference type="EMBL" id="HEA87190.1"/>
    </source>
</evidence>
<dbReference type="NCBIfam" id="TIGR04183">
    <property type="entry name" value="Por_Secre_tail"/>
    <property type="match status" value="1"/>
</dbReference>
<dbReference type="Pfam" id="PF01364">
    <property type="entry name" value="Peptidase_C25"/>
    <property type="match status" value="1"/>
</dbReference>
<dbReference type="EMBL" id="DSTU01000007">
    <property type="protein sequence ID" value="HFJ54140.1"/>
    <property type="molecule type" value="Genomic_DNA"/>
</dbReference>
<dbReference type="Gene3D" id="2.60.40.3800">
    <property type="match status" value="1"/>
</dbReference>
<dbReference type="Gene3D" id="3.40.50.10390">
    <property type="entry name" value="Gingipain r, domain 1"/>
    <property type="match status" value="1"/>
</dbReference>
<proteinExistence type="predicted"/>
<dbReference type="Gene3D" id="2.60.40.4070">
    <property type="match status" value="1"/>
</dbReference>
<dbReference type="EMBL" id="DSLG01000004">
    <property type="protein sequence ID" value="HEA87190.1"/>
    <property type="molecule type" value="Genomic_DNA"/>
</dbReference>
<reference evidence="6" key="1">
    <citation type="journal article" date="2020" name="mSystems">
        <title>Genome- and Community-Level Interaction Insights into Carbon Utilization and Element Cycling Functions of Hydrothermarchaeota in Hydrothermal Sediment.</title>
        <authorList>
            <person name="Zhou Z."/>
            <person name="Liu Y."/>
            <person name="Xu W."/>
            <person name="Pan J."/>
            <person name="Luo Z.H."/>
            <person name="Li M."/>
        </authorList>
    </citation>
    <scope>NUCLEOTIDE SEQUENCE [LARGE SCALE GENOMIC DNA]</scope>
    <source>
        <strain evidence="5">SpSt-265</strain>
        <strain evidence="6">SpSt-465</strain>
    </source>
</reference>
<evidence type="ECO:0000256" key="1">
    <source>
        <dbReference type="ARBA" id="ARBA00022729"/>
    </source>
</evidence>
<dbReference type="InterPro" id="IPR026444">
    <property type="entry name" value="Secre_tail"/>
</dbReference>
<dbReference type="Pfam" id="PF08126">
    <property type="entry name" value="Propeptide_C25"/>
    <property type="match status" value="1"/>
</dbReference>
<dbReference type="InterPro" id="IPR001769">
    <property type="entry name" value="Gingipain"/>
</dbReference>
<dbReference type="GO" id="GO:0006508">
    <property type="term" value="P:proteolysis"/>
    <property type="evidence" value="ECO:0007669"/>
    <property type="project" value="InterPro"/>
</dbReference>
<feature type="domain" description="Gingipain propeptide" evidence="3">
    <location>
        <begin position="47"/>
        <end position="167"/>
    </location>
</feature>
<evidence type="ECO:0000313" key="6">
    <source>
        <dbReference type="EMBL" id="HFJ54140.1"/>
    </source>
</evidence>
<dbReference type="InterPro" id="IPR025965">
    <property type="entry name" value="FlgD/Vpr_Ig-like"/>
</dbReference>
<organism evidence="6">
    <name type="scientific">candidate division WOR-3 bacterium</name>
    <dbReference type="NCBI Taxonomy" id="2052148"/>
    <lineage>
        <taxon>Bacteria</taxon>
        <taxon>Bacteria division WOR-3</taxon>
    </lineage>
</organism>
<accession>A0A7C3IP32</accession>
<evidence type="ECO:0000259" key="4">
    <source>
        <dbReference type="Pfam" id="PF13860"/>
    </source>
</evidence>
<dbReference type="GO" id="GO:0004197">
    <property type="term" value="F:cysteine-type endopeptidase activity"/>
    <property type="evidence" value="ECO:0007669"/>
    <property type="project" value="InterPro"/>
</dbReference>